<dbReference type="SUPFAM" id="SSF161098">
    <property type="entry name" value="MetI-like"/>
    <property type="match status" value="1"/>
</dbReference>
<dbReference type="AlphaFoldDB" id="A0A6S6R543"/>
<reference evidence="8 9" key="1">
    <citation type="journal article" date="2016" name="Int. J. Syst. Evol. Microbiol.">
        <title>Descriptions of Anaerotaenia torta gen. nov., sp. nov. and Anaerocolumna cellulosilytica gen. nov., sp. nov. isolated from a methanogenic reactor of cattle waste.</title>
        <authorList>
            <person name="Uek A."/>
            <person name="Ohtaki Y."/>
            <person name="Kaku N."/>
            <person name="Ueki K."/>
        </authorList>
    </citation>
    <scope>NUCLEOTIDE SEQUENCE [LARGE SCALE GENOMIC DNA]</scope>
    <source>
        <strain evidence="8 9">SN021</strain>
    </source>
</reference>
<dbReference type="RefSeq" id="WP_184091296.1">
    <property type="nucleotide sequence ID" value="NZ_AP023367.1"/>
</dbReference>
<dbReference type="InterPro" id="IPR050809">
    <property type="entry name" value="UgpAE/MalFG_permease"/>
</dbReference>
<keyword evidence="2 7" id="KW-0813">Transport</keyword>
<feature type="transmembrane region" description="Helical" evidence="7">
    <location>
        <begin position="173"/>
        <end position="193"/>
    </location>
</feature>
<organism evidence="8 9">
    <name type="scientific">Anaerocolumna cellulosilytica</name>
    <dbReference type="NCBI Taxonomy" id="433286"/>
    <lineage>
        <taxon>Bacteria</taxon>
        <taxon>Bacillati</taxon>
        <taxon>Bacillota</taxon>
        <taxon>Clostridia</taxon>
        <taxon>Lachnospirales</taxon>
        <taxon>Lachnospiraceae</taxon>
        <taxon>Anaerocolumna</taxon>
    </lineage>
</organism>
<evidence type="ECO:0000256" key="5">
    <source>
        <dbReference type="ARBA" id="ARBA00022989"/>
    </source>
</evidence>
<dbReference type="InterPro" id="IPR035906">
    <property type="entry name" value="MetI-like_sf"/>
</dbReference>
<evidence type="ECO:0000313" key="9">
    <source>
        <dbReference type="Proteomes" id="UP000515561"/>
    </source>
</evidence>
<feature type="transmembrane region" description="Helical" evidence="7">
    <location>
        <begin position="82"/>
        <end position="102"/>
    </location>
</feature>
<comment type="subcellular location">
    <subcellularLocation>
        <location evidence="1 7">Cell membrane</location>
        <topology evidence="1 7">Multi-pass membrane protein</topology>
    </subcellularLocation>
</comment>
<keyword evidence="3" id="KW-1003">Cell membrane</keyword>
<keyword evidence="5 7" id="KW-1133">Transmembrane helix</keyword>
<keyword evidence="4 7" id="KW-0812">Transmembrane</keyword>
<feature type="transmembrane region" description="Helical" evidence="7">
    <location>
        <begin position="272"/>
        <end position="293"/>
    </location>
</feature>
<dbReference type="CDD" id="cd06261">
    <property type="entry name" value="TM_PBP2"/>
    <property type="match status" value="1"/>
</dbReference>
<dbReference type="InterPro" id="IPR000515">
    <property type="entry name" value="MetI-like"/>
</dbReference>
<keyword evidence="6 7" id="KW-0472">Membrane</keyword>
<keyword evidence="9" id="KW-1185">Reference proteome</keyword>
<evidence type="ECO:0000256" key="6">
    <source>
        <dbReference type="ARBA" id="ARBA00023136"/>
    </source>
</evidence>
<evidence type="ECO:0000256" key="1">
    <source>
        <dbReference type="ARBA" id="ARBA00004651"/>
    </source>
</evidence>
<dbReference type="PANTHER" id="PTHR43227:SF11">
    <property type="entry name" value="BLL4140 PROTEIN"/>
    <property type="match status" value="1"/>
</dbReference>
<feature type="transmembrane region" description="Helical" evidence="7">
    <location>
        <begin position="12"/>
        <end position="32"/>
    </location>
</feature>
<sequence length="306" mass="34946">MKLFQNKKKKKSIIEFLYILPFLILIAVFAYYPLYGWVYAFFDYRPPQPLTMDNFVGLKWFQSLVSNPVKTKQIVNVVTNTLVMSGITVTTSWLPMLFAVFLNEIKCIPFRKAVQTVTTIPNFISWVLVYSVAFNIFNNTGVVNQVFVSLGIIDKPIQFLQASEHVWLTQWLWLTWKNLGWAAIMYIAAITSIDEELFEAAKVDGATRMQMIRYITIPSILPTYFVLLMLSIASFLTNGMEQYYVFQNAFNKEKIQVLDLYVFNLAMGSGSYSVATALSILKSMISLILLSLANGISKLVRGESFL</sequence>
<name>A0A6S6R543_9FIRM</name>
<comment type="similarity">
    <text evidence="7">Belongs to the binding-protein-dependent transport system permease family.</text>
</comment>
<protein>
    <submittedName>
        <fullName evidence="8">Sugar ABC transporter permease</fullName>
    </submittedName>
</protein>
<evidence type="ECO:0000256" key="7">
    <source>
        <dbReference type="RuleBase" id="RU363032"/>
    </source>
</evidence>
<dbReference type="Proteomes" id="UP000515561">
    <property type="component" value="Chromosome"/>
</dbReference>
<dbReference type="PANTHER" id="PTHR43227">
    <property type="entry name" value="BLL4140 PROTEIN"/>
    <property type="match status" value="1"/>
</dbReference>
<feature type="transmembrane region" description="Helical" evidence="7">
    <location>
        <begin position="214"/>
        <end position="236"/>
    </location>
</feature>
<feature type="transmembrane region" description="Helical" evidence="7">
    <location>
        <begin position="123"/>
        <end position="153"/>
    </location>
</feature>
<dbReference type="GO" id="GO:0005886">
    <property type="term" value="C:plasma membrane"/>
    <property type="evidence" value="ECO:0007669"/>
    <property type="project" value="UniProtKB-SubCell"/>
</dbReference>
<accession>A0A6S6R543</accession>
<dbReference type="PROSITE" id="PS50928">
    <property type="entry name" value="ABC_TM1"/>
    <property type="match status" value="1"/>
</dbReference>
<evidence type="ECO:0000256" key="3">
    <source>
        <dbReference type="ARBA" id="ARBA00022475"/>
    </source>
</evidence>
<proteinExistence type="inferred from homology"/>
<dbReference type="EMBL" id="AP023367">
    <property type="protein sequence ID" value="BCJ94201.1"/>
    <property type="molecule type" value="Genomic_DNA"/>
</dbReference>
<gene>
    <name evidence="8" type="ORF">acsn021_17700</name>
</gene>
<dbReference type="Gene3D" id="1.10.3720.10">
    <property type="entry name" value="MetI-like"/>
    <property type="match status" value="1"/>
</dbReference>
<evidence type="ECO:0000256" key="4">
    <source>
        <dbReference type="ARBA" id="ARBA00022692"/>
    </source>
</evidence>
<evidence type="ECO:0000256" key="2">
    <source>
        <dbReference type="ARBA" id="ARBA00022448"/>
    </source>
</evidence>
<dbReference type="GO" id="GO:0055085">
    <property type="term" value="P:transmembrane transport"/>
    <property type="evidence" value="ECO:0007669"/>
    <property type="project" value="InterPro"/>
</dbReference>
<evidence type="ECO:0000313" key="8">
    <source>
        <dbReference type="EMBL" id="BCJ94201.1"/>
    </source>
</evidence>
<dbReference type="Pfam" id="PF00528">
    <property type="entry name" value="BPD_transp_1"/>
    <property type="match status" value="1"/>
</dbReference>
<dbReference type="KEGG" id="acel:acsn021_17700"/>